<accession>A0AA35TJ06</accession>
<dbReference type="EMBL" id="CASHTH010003686">
    <property type="protein sequence ID" value="CAI8047947.1"/>
    <property type="molecule type" value="Genomic_DNA"/>
</dbReference>
<dbReference type="AlphaFoldDB" id="A0AA35TJ06"/>
<protein>
    <submittedName>
        <fullName evidence="1">Uncharacterized protein</fullName>
    </submittedName>
</protein>
<reference evidence="1" key="1">
    <citation type="submission" date="2023-03" db="EMBL/GenBank/DDBJ databases">
        <authorList>
            <person name="Steffen K."/>
            <person name="Cardenas P."/>
        </authorList>
    </citation>
    <scope>NUCLEOTIDE SEQUENCE</scope>
</reference>
<evidence type="ECO:0000313" key="1">
    <source>
        <dbReference type="EMBL" id="CAI8047947.1"/>
    </source>
</evidence>
<comment type="caution">
    <text evidence="1">The sequence shown here is derived from an EMBL/GenBank/DDBJ whole genome shotgun (WGS) entry which is preliminary data.</text>
</comment>
<feature type="non-terminal residue" evidence="1">
    <location>
        <position position="1"/>
    </location>
</feature>
<evidence type="ECO:0000313" key="2">
    <source>
        <dbReference type="Proteomes" id="UP001174909"/>
    </source>
</evidence>
<gene>
    <name evidence="1" type="ORF">GBAR_LOCUS26507</name>
</gene>
<dbReference type="Proteomes" id="UP001174909">
    <property type="component" value="Unassembled WGS sequence"/>
</dbReference>
<organism evidence="1 2">
    <name type="scientific">Geodia barretti</name>
    <name type="common">Barrett's horny sponge</name>
    <dbReference type="NCBI Taxonomy" id="519541"/>
    <lineage>
        <taxon>Eukaryota</taxon>
        <taxon>Metazoa</taxon>
        <taxon>Porifera</taxon>
        <taxon>Demospongiae</taxon>
        <taxon>Heteroscleromorpha</taxon>
        <taxon>Tetractinellida</taxon>
        <taxon>Astrophorina</taxon>
        <taxon>Geodiidae</taxon>
        <taxon>Geodia</taxon>
    </lineage>
</organism>
<name>A0AA35TJ06_GEOBA</name>
<feature type="non-terminal residue" evidence="1">
    <location>
        <position position="103"/>
    </location>
</feature>
<sequence>GEVTFNEEGARRISTVTLLQYRSSGITGDVSEVKIAEYDIGNGDLVYLPEESNATVFPDGVTPDGTPRNVTVSFYLALVCYLLHHRWSRHCLHICLSNLQRQV</sequence>
<keyword evidence="2" id="KW-1185">Reference proteome</keyword>
<proteinExistence type="predicted"/>